<dbReference type="InterPro" id="IPR001623">
    <property type="entry name" value="DnaJ_domain"/>
</dbReference>
<reference evidence="4" key="1">
    <citation type="submission" date="2025-08" db="UniProtKB">
        <authorList>
            <consortium name="RefSeq"/>
        </authorList>
    </citation>
    <scope>IDENTIFICATION</scope>
    <source>
        <tissue evidence="4">Tentacle</tissue>
    </source>
</reference>
<dbReference type="PANTHER" id="PTHR44500">
    <property type="entry name" value="DNAJ HOMOLOG SUBFAMILY C MEMBER 12"/>
    <property type="match status" value="1"/>
</dbReference>
<accession>A0A6P8HED0</accession>
<dbReference type="InParanoid" id="A0A6P8HED0"/>
<dbReference type="Gene3D" id="1.10.287.110">
    <property type="entry name" value="DnaJ domain"/>
    <property type="match status" value="1"/>
</dbReference>
<keyword evidence="1" id="KW-0143">Chaperone</keyword>
<protein>
    <submittedName>
        <fullName evidence="4">J domain-containing protein-like</fullName>
    </submittedName>
</protein>
<gene>
    <name evidence="4" type="primary">LOC116291720</name>
</gene>
<evidence type="ECO:0000256" key="1">
    <source>
        <dbReference type="ARBA" id="ARBA00023186"/>
    </source>
</evidence>
<dbReference type="Proteomes" id="UP000515163">
    <property type="component" value="Unplaced"/>
</dbReference>
<proteinExistence type="predicted"/>
<evidence type="ECO:0000313" key="4">
    <source>
        <dbReference type="RefSeq" id="XP_031554789.1"/>
    </source>
</evidence>
<dbReference type="GO" id="GO:0005737">
    <property type="term" value="C:cytoplasm"/>
    <property type="evidence" value="ECO:0007669"/>
    <property type="project" value="TreeGrafter"/>
</dbReference>
<dbReference type="KEGG" id="aten:116291720"/>
<dbReference type="OrthoDB" id="436519at2759"/>
<dbReference type="GeneID" id="116291720"/>
<sequence>MAQFTEKNCCDFLTRKDQQDLYELLGCDELNSKEQINAEFKRKALQFHPDKNRNKEDGNEDEAHQMFERLKKARDILCDDSNRRQYDYWRRIGLQDYVTFDEWMEKSSHMQASIHWAPKAPKKYMLADTEHAHTLCKENTKDQDESNNTSRFFRKYSPYARTGWGPKSHLIRKFQNYEI</sequence>
<dbReference type="AlphaFoldDB" id="A0A6P8HED0"/>
<dbReference type="RefSeq" id="XP_031554789.1">
    <property type="nucleotide sequence ID" value="XM_031698929.1"/>
</dbReference>
<dbReference type="Pfam" id="PF00226">
    <property type="entry name" value="DnaJ"/>
    <property type="match status" value="1"/>
</dbReference>
<dbReference type="FunCoup" id="A0A6P8HED0">
    <property type="interactions" value="670"/>
</dbReference>
<organism evidence="3 4">
    <name type="scientific">Actinia tenebrosa</name>
    <name type="common">Australian red waratah sea anemone</name>
    <dbReference type="NCBI Taxonomy" id="6105"/>
    <lineage>
        <taxon>Eukaryota</taxon>
        <taxon>Metazoa</taxon>
        <taxon>Cnidaria</taxon>
        <taxon>Anthozoa</taxon>
        <taxon>Hexacorallia</taxon>
        <taxon>Actiniaria</taxon>
        <taxon>Actiniidae</taxon>
        <taxon>Actinia</taxon>
    </lineage>
</organism>
<dbReference type="SUPFAM" id="SSF46565">
    <property type="entry name" value="Chaperone J-domain"/>
    <property type="match status" value="1"/>
</dbReference>
<name>A0A6P8HED0_ACTTE</name>
<evidence type="ECO:0000313" key="3">
    <source>
        <dbReference type="Proteomes" id="UP000515163"/>
    </source>
</evidence>
<dbReference type="PANTHER" id="PTHR44500:SF1">
    <property type="entry name" value="DNAJ HOMOLOG SUBFAMILY C MEMBER 12"/>
    <property type="match status" value="1"/>
</dbReference>
<dbReference type="SMART" id="SM00271">
    <property type="entry name" value="DnaJ"/>
    <property type="match status" value="1"/>
</dbReference>
<feature type="domain" description="J" evidence="2">
    <location>
        <begin position="20"/>
        <end position="90"/>
    </location>
</feature>
<dbReference type="InterPro" id="IPR036869">
    <property type="entry name" value="J_dom_sf"/>
</dbReference>
<dbReference type="PRINTS" id="PR00625">
    <property type="entry name" value="JDOMAIN"/>
</dbReference>
<dbReference type="InterPro" id="IPR029827">
    <property type="entry name" value="JDP1-like"/>
</dbReference>
<dbReference type="PROSITE" id="PS50076">
    <property type="entry name" value="DNAJ_2"/>
    <property type="match status" value="1"/>
</dbReference>
<dbReference type="CDD" id="cd06257">
    <property type="entry name" value="DnaJ"/>
    <property type="match status" value="1"/>
</dbReference>
<evidence type="ECO:0000259" key="2">
    <source>
        <dbReference type="PROSITE" id="PS50076"/>
    </source>
</evidence>
<keyword evidence="3" id="KW-1185">Reference proteome</keyword>